<evidence type="ECO:0000313" key="1">
    <source>
        <dbReference type="EMBL" id="KIO05248.1"/>
    </source>
</evidence>
<dbReference type="HOGENOM" id="CLU_2923630_0_0_1"/>
<dbReference type="Proteomes" id="UP000054217">
    <property type="component" value="Unassembled WGS sequence"/>
</dbReference>
<keyword evidence="2" id="KW-1185">Reference proteome</keyword>
<name>A0A0C3J873_PISTI</name>
<evidence type="ECO:0000313" key="2">
    <source>
        <dbReference type="Proteomes" id="UP000054217"/>
    </source>
</evidence>
<reference evidence="2" key="2">
    <citation type="submission" date="2015-01" db="EMBL/GenBank/DDBJ databases">
        <title>Evolutionary Origins and Diversification of the Mycorrhizal Mutualists.</title>
        <authorList>
            <consortium name="DOE Joint Genome Institute"/>
            <consortium name="Mycorrhizal Genomics Consortium"/>
            <person name="Kohler A."/>
            <person name="Kuo A."/>
            <person name="Nagy L.G."/>
            <person name="Floudas D."/>
            <person name="Copeland A."/>
            <person name="Barry K.W."/>
            <person name="Cichocki N."/>
            <person name="Veneault-Fourrey C."/>
            <person name="LaButti K."/>
            <person name="Lindquist E.A."/>
            <person name="Lipzen A."/>
            <person name="Lundell T."/>
            <person name="Morin E."/>
            <person name="Murat C."/>
            <person name="Riley R."/>
            <person name="Ohm R."/>
            <person name="Sun H."/>
            <person name="Tunlid A."/>
            <person name="Henrissat B."/>
            <person name="Grigoriev I.V."/>
            <person name="Hibbett D.S."/>
            <person name="Martin F."/>
        </authorList>
    </citation>
    <scope>NUCLEOTIDE SEQUENCE [LARGE SCALE GENOMIC DNA]</scope>
    <source>
        <strain evidence="2">Marx 270</strain>
    </source>
</reference>
<gene>
    <name evidence="1" type="ORF">M404DRAFT_517074</name>
</gene>
<protein>
    <submittedName>
        <fullName evidence="1">Uncharacterized protein</fullName>
    </submittedName>
</protein>
<dbReference type="InParanoid" id="A0A0C3J873"/>
<accession>A0A0C3J873</accession>
<organism evidence="1 2">
    <name type="scientific">Pisolithus tinctorius Marx 270</name>
    <dbReference type="NCBI Taxonomy" id="870435"/>
    <lineage>
        <taxon>Eukaryota</taxon>
        <taxon>Fungi</taxon>
        <taxon>Dikarya</taxon>
        <taxon>Basidiomycota</taxon>
        <taxon>Agaricomycotina</taxon>
        <taxon>Agaricomycetes</taxon>
        <taxon>Agaricomycetidae</taxon>
        <taxon>Boletales</taxon>
        <taxon>Sclerodermatineae</taxon>
        <taxon>Pisolithaceae</taxon>
        <taxon>Pisolithus</taxon>
    </lineage>
</organism>
<reference evidence="1 2" key="1">
    <citation type="submission" date="2014-04" db="EMBL/GenBank/DDBJ databases">
        <authorList>
            <consortium name="DOE Joint Genome Institute"/>
            <person name="Kuo A."/>
            <person name="Kohler A."/>
            <person name="Costa M.D."/>
            <person name="Nagy L.G."/>
            <person name="Floudas D."/>
            <person name="Copeland A."/>
            <person name="Barry K.W."/>
            <person name="Cichocki N."/>
            <person name="Veneault-Fourrey C."/>
            <person name="LaButti K."/>
            <person name="Lindquist E.A."/>
            <person name="Lipzen A."/>
            <person name="Lundell T."/>
            <person name="Morin E."/>
            <person name="Murat C."/>
            <person name="Sun H."/>
            <person name="Tunlid A."/>
            <person name="Henrissat B."/>
            <person name="Grigoriev I.V."/>
            <person name="Hibbett D.S."/>
            <person name="Martin F."/>
            <person name="Nordberg H.P."/>
            <person name="Cantor M.N."/>
            <person name="Hua S.X."/>
        </authorList>
    </citation>
    <scope>NUCLEOTIDE SEQUENCE [LARGE SCALE GENOMIC DNA]</scope>
    <source>
        <strain evidence="1 2">Marx 270</strain>
    </source>
</reference>
<dbReference type="AlphaFoldDB" id="A0A0C3J873"/>
<sequence>MYFYLDIFDLSPSPGPLECEDLAIIEHCYAVGKTKWELFASCCVCTIQLMPASPWGTEGRI</sequence>
<dbReference type="EMBL" id="KN831967">
    <property type="protein sequence ID" value="KIO05248.1"/>
    <property type="molecule type" value="Genomic_DNA"/>
</dbReference>
<proteinExistence type="predicted"/>